<evidence type="ECO:0000313" key="3">
    <source>
        <dbReference type="Proteomes" id="UP000268162"/>
    </source>
</evidence>
<feature type="region of interest" description="Disordered" evidence="1">
    <location>
        <begin position="603"/>
        <end position="683"/>
    </location>
</feature>
<feature type="region of interest" description="Disordered" evidence="1">
    <location>
        <begin position="79"/>
        <end position="124"/>
    </location>
</feature>
<feature type="region of interest" description="Disordered" evidence="1">
    <location>
        <begin position="210"/>
        <end position="246"/>
    </location>
</feature>
<dbReference type="OrthoDB" id="5600555at2759"/>
<evidence type="ECO:0000256" key="1">
    <source>
        <dbReference type="SAM" id="MobiDB-lite"/>
    </source>
</evidence>
<feature type="region of interest" description="Disordered" evidence="1">
    <location>
        <begin position="429"/>
        <end position="501"/>
    </location>
</feature>
<keyword evidence="3" id="KW-1185">Reference proteome</keyword>
<gene>
    <name evidence="2" type="ORF">BJ085DRAFT_35676</name>
</gene>
<proteinExistence type="predicted"/>
<name>A0A4P9ZUA4_9FUNG</name>
<dbReference type="EMBL" id="ML002538">
    <property type="protein sequence ID" value="RKP37134.1"/>
    <property type="molecule type" value="Genomic_DNA"/>
</dbReference>
<feature type="compositionally biased region" description="Low complexity" evidence="1">
    <location>
        <begin position="603"/>
        <end position="613"/>
    </location>
</feature>
<accession>A0A4P9ZUA4</accession>
<dbReference type="AlphaFoldDB" id="A0A4P9ZUA4"/>
<sequence length="748" mass="79495">MSSPVPTEYFPLNKASAVLQWLSAFKNQSNIDDSAEPADFTMRAKPGQQTNNSARNSWRSVRVVDGAVLDQYEIEPHHHEYTSSQLGAAHTPSRRTSSGTPEPHTYDDTQYDLHQPQPQHQHQRLHHYQATGEEAQSECDPDDFMTAYGDGQRSVLGLAAVPASPRYATYIPSQTPPPPPLPIIITTHRGAVPKTPVSAHHLFSTDAADRFPSSLSSTSPPTLLSSSAPSPSSSPPKFSSAPSIPTRKSSILNLPLPVHTPPISPATHPATLAVPPTPASVWKSNLPVQSLEQVDAGVTRTSTGQARFIPCKELAITLAPRRSSEDNVVYNTTAARQKQQQQQQSSLASASRQSLSAITESGDRFGRQPLRLVDHSTLLTALGGNGSAGNGKRNMAQGTSALVMNSTSAAATPTFPSFPTISSTTSSSLSGSAAFLSTSPPASSNLAASSSSHATPYSLEDPLPFSGQSHATGWPRPLTRHVLPSSSKLGKRGSSKPNISAPLPYYRSPIQDCASPSGLNGEHSTHPYLHHHNHSSHTMSQAPGSASTYSLANAASASAYSIHQGNVNLTMTPGSTQGVLKAESLITKMYGYWAQEIALLHSSSSGSGGSSSSHTYVSPTPKMPSTPAFPSNHSAAAPQSPRSDASFWTPPTSPTLPPSALGTRTYLLPNGTSNHLPASATDSQVDLNQSVDYNEGSRMGSNIRAPVGLEFIQQRRVLKHIFFEALVSDPTMANLTIQLSMRSTDMEC</sequence>
<feature type="compositionally biased region" description="Low complexity" evidence="1">
    <location>
        <begin position="211"/>
        <end position="243"/>
    </location>
</feature>
<organism evidence="2 3">
    <name type="scientific">Dimargaris cristalligena</name>
    <dbReference type="NCBI Taxonomy" id="215637"/>
    <lineage>
        <taxon>Eukaryota</taxon>
        <taxon>Fungi</taxon>
        <taxon>Fungi incertae sedis</taxon>
        <taxon>Zoopagomycota</taxon>
        <taxon>Kickxellomycotina</taxon>
        <taxon>Dimargaritomycetes</taxon>
        <taxon>Dimargaritales</taxon>
        <taxon>Dimargaritaceae</taxon>
        <taxon>Dimargaris</taxon>
    </lineage>
</organism>
<evidence type="ECO:0000313" key="2">
    <source>
        <dbReference type="EMBL" id="RKP37134.1"/>
    </source>
</evidence>
<dbReference type="STRING" id="215637.A0A4P9ZUA4"/>
<feature type="region of interest" description="Disordered" evidence="1">
    <location>
        <begin position="334"/>
        <end position="355"/>
    </location>
</feature>
<dbReference type="Proteomes" id="UP000268162">
    <property type="component" value="Unassembled WGS sequence"/>
</dbReference>
<feature type="compositionally biased region" description="Polar residues" evidence="1">
    <location>
        <begin position="670"/>
        <end position="683"/>
    </location>
</feature>
<feature type="compositionally biased region" description="Low complexity" evidence="1">
    <location>
        <begin position="429"/>
        <end position="455"/>
    </location>
</feature>
<protein>
    <submittedName>
        <fullName evidence="2">Uncharacterized protein</fullName>
    </submittedName>
</protein>
<reference evidence="3" key="1">
    <citation type="journal article" date="2018" name="Nat. Microbiol.">
        <title>Leveraging single-cell genomics to expand the fungal tree of life.</title>
        <authorList>
            <person name="Ahrendt S.R."/>
            <person name="Quandt C.A."/>
            <person name="Ciobanu D."/>
            <person name="Clum A."/>
            <person name="Salamov A."/>
            <person name="Andreopoulos B."/>
            <person name="Cheng J.F."/>
            <person name="Woyke T."/>
            <person name="Pelin A."/>
            <person name="Henrissat B."/>
            <person name="Reynolds N.K."/>
            <person name="Benny G.L."/>
            <person name="Smith M.E."/>
            <person name="James T.Y."/>
            <person name="Grigoriev I.V."/>
        </authorList>
    </citation>
    <scope>NUCLEOTIDE SEQUENCE [LARGE SCALE GENOMIC DNA]</scope>
    <source>
        <strain evidence="3">RSA 468</strain>
    </source>
</reference>
<feature type="region of interest" description="Disordered" evidence="1">
    <location>
        <begin position="515"/>
        <end position="544"/>
    </location>
</feature>